<dbReference type="Proteomes" id="UP000024404">
    <property type="component" value="Unassembled WGS sequence"/>
</dbReference>
<accession>A0A8R1TPP6</accession>
<evidence type="ECO:0000256" key="5">
    <source>
        <dbReference type="PROSITE-ProRule" id="PRU00723"/>
    </source>
</evidence>
<evidence type="ECO:0000313" key="8">
    <source>
        <dbReference type="Proteomes" id="UP000024404"/>
    </source>
</evidence>
<dbReference type="InterPro" id="IPR036855">
    <property type="entry name" value="Znf_CCCH_sf"/>
</dbReference>
<keyword evidence="4 5" id="KW-0862">Zinc</keyword>
<reference evidence="7" key="2">
    <citation type="submission" date="2022-06" db="UniProtKB">
        <authorList>
            <consortium name="EnsemblMetazoa"/>
        </authorList>
    </citation>
    <scope>IDENTIFICATION</scope>
</reference>
<evidence type="ECO:0000256" key="3">
    <source>
        <dbReference type="ARBA" id="ARBA00022771"/>
    </source>
</evidence>
<protein>
    <submittedName>
        <fullName evidence="7">C3H1-type domain-containing protein</fullName>
    </submittedName>
</protein>
<dbReference type="GO" id="GO:0008270">
    <property type="term" value="F:zinc ion binding"/>
    <property type="evidence" value="ECO:0007669"/>
    <property type="project" value="UniProtKB-KW"/>
</dbReference>
<dbReference type="AlphaFoldDB" id="A0A8R1TPP6"/>
<feature type="domain" description="C3H1-type" evidence="6">
    <location>
        <begin position="114"/>
        <end position="142"/>
    </location>
</feature>
<keyword evidence="8" id="KW-1185">Reference proteome</keyword>
<reference evidence="8" key="1">
    <citation type="submission" date="2013-10" db="EMBL/GenBank/DDBJ databases">
        <title>Genome sequencing of Onchocerca volvulus.</title>
        <authorList>
            <person name="Cotton J."/>
            <person name="Tsai J."/>
            <person name="Stanley E."/>
            <person name="Tracey A."/>
            <person name="Holroyd N."/>
            <person name="Lustigman S."/>
            <person name="Berriman M."/>
        </authorList>
    </citation>
    <scope>NUCLEOTIDE SEQUENCE</scope>
</reference>
<sequence length="214" mass="24252">MSSLHQQDQANGIAAVDSDRNIFYPKLGGISTTTQTTTLSLSAPLIDHKLCKNCNLKRNEDSEQRIAELKLVTQKQSVNEFMIRGAQMQSTPLTCATRSQLRISKAVSQRNRELYKTTLCHFWSNRIPCRYGERCWFAHGPHELRIARFVYPGLHPYDYEVRMNASNTSSSYYGRNSMNYHTTQHHVSNGDSGVESASTNNSPEVIGKYVNLNC</sequence>
<dbReference type="SMART" id="SM00356">
    <property type="entry name" value="ZnF_C3H1"/>
    <property type="match status" value="1"/>
</dbReference>
<keyword evidence="1 5" id="KW-0479">Metal-binding</keyword>
<name>A0A8R1TPP6_ONCVO</name>
<evidence type="ECO:0000256" key="2">
    <source>
        <dbReference type="ARBA" id="ARBA00022737"/>
    </source>
</evidence>
<dbReference type="InterPro" id="IPR000571">
    <property type="entry name" value="Znf_CCCH"/>
</dbReference>
<dbReference type="SUPFAM" id="SSF90229">
    <property type="entry name" value="CCCH zinc finger"/>
    <property type="match status" value="1"/>
</dbReference>
<dbReference type="Gene3D" id="4.10.1000.10">
    <property type="entry name" value="Zinc finger, CCCH-type"/>
    <property type="match status" value="1"/>
</dbReference>
<dbReference type="Pfam" id="PF00642">
    <property type="entry name" value="zf-CCCH"/>
    <property type="match status" value="1"/>
</dbReference>
<evidence type="ECO:0000259" key="6">
    <source>
        <dbReference type="PROSITE" id="PS50103"/>
    </source>
</evidence>
<keyword evidence="3 5" id="KW-0863">Zinc-finger</keyword>
<dbReference type="FunFam" id="4.10.1000.10:FF:000001">
    <property type="entry name" value="zinc finger CCCH domain-containing protein 15-like"/>
    <property type="match status" value="1"/>
</dbReference>
<proteinExistence type="predicted"/>
<evidence type="ECO:0000313" key="7">
    <source>
        <dbReference type="EnsemblMetazoa" id="OVOC1785.1"/>
    </source>
</evidence>
<dbReference type="PROSITE" id="PS50103">
    <property type="entry name" value="ZF_C3H1"/>
    <property type="match status" value="1"/>
</dbReference>
<evidence type="ECO:0000256" key="4">
    <source>
        <dbReference type="ARBA" id="ARBA00022833"/>
    </source>
</evidence>
<evidence type="ECO:0000256" key="1">
    <source>
        <dbReference type="ARBA" id="ARBA00022723"/>
    </source>
</evidence>
<organism evidence="7 8">
    <name type="scientific">Onchocerca volvulus</name>
    <dbReference type="NCBI Taxonomy" id="6282"/>
    <lineage>
        <taxon>Eukaryota</taxon>
        <taxon>Metazoa</taxon>
        <taxon>Ecdysozoa</taxon>
        <taxon>Nematoda</taxon>
        <taxon>Chromadorea</taxon>
        <taxon>Rhabditida</taxon>
        <taxon>Spirurina</taxon>
        <taxon>Spiruromorpha</taxon>
        <taxon>Filarioidea</taxon>
        <taxon>Onchocercidae</taxon>
        <taxon>Onchocerca</taxon>
    </lineage>
</organism>
<feature type="zinc finger region" description="C3H1-type" evidence="5">
    <location>
        <begin position="114"/>
        <end position="142"/>
    </location>
</feature>
<dbReference type="EMBL" id="CMVM020000054">
    <property type="status" value="NOT_ANNOTATED_CDS"/>
    <property type="molecule type" value="Genomic_DNA"/>
</dbReference>
<dbReference type="EnsemblMetazoa" id="OVOC1785.1">
    <property type="protein sequence ID" value="OVOC1785.1"/>
    <property type="gene ID" value="WBGene00238594"/>
</dbReference>
<keyword evidence="2" id="KW-0677">Repeat</keyword>